<name>A0A6M3II58_9ZZZZ</name>
<organism evidence="1">
    <name type="scientific">viral metagenome</name>
    <dbReference type="NCBI Taxonomy" id="1070528"/>
    <lineage>
        <taxon>unclassified sequences</taxon>
        <taxon>metagenomes</taxon>
        <taxon>organismal metagenomes</taxon>
    </lineage>
</organism>
<evidence type="ECO:0000313" key="1">
    <source>
        <dbReference type="EMBL" id="QJA57206.1"/>
    </source>
</evidence>
<dbReference type="AlphaFoldDB" id="A0A6M3II58"/>
<evidence type="ECO:0008006" key="2">
    <source>
        <dbReference type="Google" id="ProtNLM"/>
    </source>
</evidence>
<sequence length="149" mass="15784">MYSPSVIAGIDSENQVRIEIEIRGLYKNVSYGAILDTGFSGGLLLPLITAVDVGLERAGGGSVVLADGTIKTLPIFLCRVKLGGRINDVSTIVMGNEVLIGMELINNYHLCVSGGKGVVTVDEEEDMAANYINFDNLTGMIRNLTGGGY</sequence>
<reference evidence="1" key="1">
    <citation type="submission" date="2020-03" db="EMBL/GenBank/DDBJ databases">
        <title>The deep terrestrial virosphere.</title>
        <authorList>
            <person name="Holmfeldt K."/>
            <person name="Nilsson E."/>
            <person name="Simone D."/>
            <person name="Lopez-Fernandez M."/>
            <person name="Wu X."/>
            <person name="de Brujin I."/>
            <person name="Lundin D."/>
            <person name="Andersson A."/>
            <person name="Bertilsson S."/>
            <person name="Dopson M."/>
        </authorList>
    </citation>
    <scope>NUCLEOTIDE SEQUENCE</scope>
    <source>
        <strain evidence="1">MM415B01683</strain>
    </source>
</reference>
<dbReference type="InterPro" id="IPR021109">
    <property type="entry name" value="Peptidase_aspartic_dom_sf"/>
</dbReference>
<gene>
    <name evidence="1" type="ORF">MM415B01683_0006</name>
</gene>
<proteinExistence type="predicted"/>
<accession>A0A6M3II58</accession>
<dbReference type="EMBL" id="MT141260">
    <property type="protein sequence ID" value="QJA57206.1"/>
    <property type="molecule type" value="Genomic_DNA"/>
</dbReference>
<protein>
    <recommendedName>
        <fullName evidence="2">Aspartyl protease</fullName>
    </recommendedName>
</protein>
<dbReference type="Gene3D" id="2.40.70.10">
    <property type="entry name" value="Acid Proteases"/>
    <property type="match status" value="1"/>
</dbReference>